<dbReference type="Proteomes" id="UP000017813">
    <property type="component" value="Unassembled WGS sequence"/>
</dbReference>
<accession>V9HCS3</accession>
<dbReference type="HOGENOM" id="CLU_1936702_0_0_4"/>
<reference evidence="1 2" key="1">
    <citation type="submission" date="2010-03" db="EMBL/GenBank/DDBJ databases">
        <authorList>
            <consortium name="The Broad Institute Genome Sequencing Platform"/>
            <person name="Ward D."/>
            <person name="Earl A."/>
            <person name="Feldgarden M."/>
            <person name="Gevers D."/>
            <person name="Young S."/>
            <person name="Zeng Q."/>
            <person name="Koehrsen M."/>
            <person name="Alvarado L."/>
            <person name="Berlin A.M."/>
            <person name="Borenstein D."/>
            <person name="Chapman S.B."/>
            <person name="Chen Z."/>
            <person name="Engels R."/>
            <person name="Freedman E."/>
            <person name="Gellesch M."/>
            <person name="Goldberg J."/>
            <person name="Griggs A."/>
            <person name="Gujja S."/>
            <person name="Heilman E.R."/>
            <person name="Heiman D.I."/>
            <person name="Hepburn T.A."/>
            <person name="Howarth C."/>
            <person name="Jen D."/>
            <person name="Larson L."/>
            <person name="Mehta T."/>
            <person name="Park D."/>
            <person name="Pearson M."/>
            <person name="Richards J."/>
            <person name="Roberts A."/>
            <person name="Saif S."/>
            <person name="Shea T.D."/>
            <person name="Shenoy N."/>
            <person name="Sisk P."/>
            <person name="Stolte C."/>
            <person name="Sykes S.N."/>
            <person name="Walk T."/>
            <person name="White J."/>
            <person name="Yandava C."/>
            <person name="Izard J."/>
            <person name="Baranova O.V."/>
            <person name="Blanton J.M."/>
            <person name="Tanner A.C."/>
            <person name="Dewhirst F."/>
            <person name="Haas B."/>
            <person name="Nusbaum C."/>
            <person name="Birren B."/>
        </authorList>
    </citation>
    <scope>NUCLEOTIDE SEQUENCE [LARGE SCALE GENOMIC DNA]</scope>
    <source>
        <strain evidence="1 2">ATCC 29453</strain>
    </source>
</reference>
<dbReference type="STRING" id="641147.HMPREF9021_00961"/>
<comment type="caution">
    <text evidence="1">The sequence shown here is derived from an EMBL/GenBank/DDBJ whole genome shotgun (WGS) entry which is preliminary data.</text>
</comment>
<reference evidence="1 2" key="2">
    <citation type="submission" date="2011-10" db="EMBL/GenBank/DDBJ databases">
        <title>The Genome Sequence of Simonsiella muelleri ATCC 29453.</title>
        <authorList>
            <consortium name="The Broad Institute Genome Sequencing Platform"/>
            <consortium name="The Broad Institute Genome Sequencing Center for Infectious Disease"/>
            <person name="Earl A."/>
            <person name="Ward D."/>
            <person name="Feldgarden M."/>
            <person name="Gevers D."/>
            <person name="Izard J."/>
            <person name="Baranova O.V."/>
            <person name="Blanton J.M."/>
            <person name="Tanner A.C."/>
            <person name="Dewhirst F."/>
            <person name="Young S.K."/>
            <person name="Zeng Q."/>
            <person name="Gargeya S."/>
            <person name="Fitzgerald M."/>
            <person name="Haas B."/>
            <person name="Abouelleil A."/>
            <person name="Alvarado L."/>
            <person name="Arachchi H.M."/>
            <person name="Berlin A."/>
            <person name="Brown A."/>
            <person name="Chapman S.B."/>
            <person name="Chen Z."/>
            <person name="Dunbar C."/>
            <person name="Freedman E."/>
            <person name="Gearin G."/>
            <person name="Goldberg J."/>
            <person name="Griggs A."/>
            <person name="Gujja S."/>
            <person name="Heiman D."/>
            <person name="Howarth C."/>
            <person name="Larson L."/>
            <person name="Lui A."/>
            <person name="MacDonald P.J.P."/>
            <person name="Montmayeur A."/>
            <person name="Murphy C."/>
            <person name="Neiman D."/>
            <person name="Pearson M."/>
            <person name="Priest M."/>
            <person name="Roberts A."/>
            <person name="Saif S."/>
            <person name="Shea T."/>
            <person name="Shenoy N."/>
            <person name="Sisk P."/>
            <person name="Stolte C."/>
            <person name="Sykes S."/>
            <person name="Wortman J."/>
            <person name="Nusbaum C."/>
            <person name="Birren B."/>
        </authorList>
    </citation>
    <scope>NUCLEOTIDE SEQUENCE [LARGE SCALE GENOMIC DNA]</scope>
    <source>
        <strain evidence="1 2">ATCC 29453</strain>
    </source>
</reference>
<name>V9HCS3_9NEIS</name>
<dbReference type="eggNOG" id="ENOG5033XRW">
    <property type="taxonomic scope" value="Bacteria"/>
</dbReference>
<dbReference type="KEGG" id="smur:BWP33_05740"/>
<dbReference type="RefSeq" id="WP_002641938.1">
    <property type="nucleotide sequence ID" value="NZ_CP019448.1"/>
</dbReference>
<gene>
    <name evidence="1" type="ORF">HMPREF9021_00961</name>
</gene>
<organism evidence="1 2">
    <name type="scientific">Simonsiella muelleri ATCC 29453</name>
    <dbReference type="NCBI Taxonomy" id="641147"/>
    <lineage>
        <taxon>Bacteria</taxon>
        <taxon>Pseudomonadati</taxon>
        <taxon>Pseudomonadota</taxon>
        <taxon>Betaproteobacteria</taxon>
        <taxon>Neisseriales</taxon>
        <taxon>Neisseriaceae</taxon>
        <taxon>Simonsiella</taxon>
    </lineage>
</organism>
<dbReference type="EMBL" id="ADCY02000029">
    <property type="protein sequence ID" value="EFG31132.1"/>
    <property type="molecule type" value="Genomic_DNA"/>
</dbReference>
<evidence type="ECO:0000313" key="2">
    <source>
        <dbReference type="Proteomes" id="UP000017813"/>
    </source>
</evidence>
<dbReference type="OrthoDB" id="8613206at2"/>
<protein>
    <submittedName>
        <fullName evidence="1">Uncharacterized protein</fullName>
    </submittedName>
</protein>
<proteinExistence type="predicted"/>
<dbReference type="AlphaFoldDB" id="V9HCS3"/>
<keyword evidence="2" id="KW-1185">Reference proteome</keyword>
<sequence>MAQYFEKLLNSINQAGYRLPEASVFAALEEFKLQCNQVLAYKHMSLHFRHFIKDEANPNDDGGYIALHGLGNVFLANIAYWTYDHPYHTFPITLHFDDHHFLCHTANDVEIALNALLDSKVFERSLALTS</sequence>
<evidence type="ECO:0000313" key="1">
    <source>
        <dbReference type="EMBL" id="EFG31132.1"/>
    </source>
</evidence>